<keyword evidence="3 4" id="KW-0012">Acyltransferase</keyword>
<evidence type="ECO:0000256" key="1">
    <source>
        <dbReference type="ARBA" id="ARBA00010982"/>
    </source>
</evidence>
<dbReference type="InterPro" id="IPR020610">
    <property type="entry name" value="Thiolase_AS"/>
</dbReference>
<dbReference type="PANTHER" id="PTHR18919:SF107">
    <property type="entry name" value="ACETYL-COA ACETYLTRANSFERASE, CYTOSOLIC"/>
    <property type="match status" value="1"/>
</dbReference>
<dbReference type="InterPro" id="IPR020616">
    <property type="entry name" value="Thiolase_N"/>
</dbReference>
<evidence type="ECO:0000313" key="7">
    <source>
        <dbReference type="EMBL" id="MFC3862292.1"/>
    </source>
</evidence>
<evidence type="ECO:0000256" key="2">
    <source>
        <dbReference type="ARBA" id="ARBA00022679"/>
    </source>
</evidence>
<reference evidence="8" key="1">
    <citation type="journal article" date="2019" name="Int. J. Syst. Evol. Microbiol.">
        <title>The Global Catalogue of Microorganisms (GCM) 10K type strain sequencing project: providing services to taxonomists for standard genome sequencing and annotation.</title>
        <authorList>
            <consortium name="The Broad Institute Genomics Platform"/>
            <consortium name="The Broad Institute Genome Sequencing Center for Infectious Disease"/>
            <person name="Wu L."/>
            <person name="Ma J."/>
        </authorList>
    </citation>
    <scope>NUCLEOTIDE SEQUENCE [LARGE SCALE GENOMIC DNA]</scope>
    <source>
        <strain evidence="8">CCTCC AB 2013263</strain>
    </source>
</reference>
<proteinExistence type="inferred from homology"/>
<dbReference type="EMBL" id="JBHRZF010000186">
    <property type="protein sequence ID" value="MFC3862292.1"/>
    <property type="molecule type" value="Genomic_DNA"/>
</dbReference>
<feature type="domain" description="Thiolase N-terminal" evidence="5">
    <location>
        <begin position="5"/>
        <end position="259"/>
    </location>
</feature>
<dbReference type="EC" id="2.3.1.9" evidence="7"/>
<dbReference type="Gene3D" id="3.40.47.10">
    <property type="match status" value="2"/>
</dbReference>
<keyword evidence="2 4" id="KW-0808">Transferase</keyword>
<dbReference type="PROSITE" id="PS00737">
    <property type="entry name" value="THIOLASE_2"/>
    <property type="match status" value="1"/>
</dbReference>
<dbReference type="RefSeq" id="WP_380080028.1">
    <property type="nucleotide sequence ID" value="NZ_JBHRZF010000186.1"/>
</dbReference>
<evidence type="ECO:0000256" key="3">
    <source>
        <dbReference type="ARBA" id="ARBA00023315"/>
    </source>
</evidence>
<dbReference type="Pfam" id="PF00108">
    <property type="entry name" value="Thiolase_N"/>
    <property type="match status" value="1"/>
</dbReference>
<dbReference type="PIRSF" id="PIRSF000429">
    <property type="entry name" value="Ac-CoA_Ac_transf"/>
    <property type="match status" value="1"/>
</dbReference>
<gene>
    <name evidence="7" type="ORF">ACFOPQ_16140</name>
</gene>
<dbReference type="InterPro" id="IPR020617">
    <property type="entry name" value="Thiolase_C"/>
</dbReference>
<comment type="caution">
    <text evidence="7">The sequence shown here is derived from an EMBL/GenBank/DDBJ whole genome shotgun (WGS) entry which is preliminary data.</text>
</comment>
<comment type="similarity">
    <text evidence="1 4">Belongs to the thiolase-like superfamily. Thiolase family.</text>
</comment>
<dbReference type="InterPro" id="IPR016039">
    <property type="entry name" value="Thiolase-like"/>
</dbReference>
<dbReference type="SUPFAM" id="SSF53901">
    <property type="entry name" value="Thiolase-like"/>
    <property type="match status" value="2"/>
</dbReference>
<dbReference type="GO" id="GO:0003985">
    <property type="term" value="F:acetyl-CoA C-acetyltransferase activity"/>
    <property type="evidence" value="ECO:0007669"/>
    <property type="project" value="UniProtKB-EC"/>
</dbReference>
<keyword evidence="8" id="KW-1185">Reference proteome</keyword>
<dbReference type="Pfam" id="PF02803">
    <property type="entry name" value="Thiolase_C"/>
    <property type="match status" value="1"/>
</dbReference>
<name>A0ABV8ADI5_9DEIO</name>
<dbReference type="Proteomes" id="UP001595748">
    <property type="component" value="Unassembled WGS sequence"/>
</dbReference>
<dbReference type="NCBIfam" id="TIGR01930">
    <property type="entry name" value="AcCoA-C-Actrans"/>
    <property type="match status" value="1"/>
</dbReference>
<organism evidence="7 8">
    <name type="scientific">Deinococcus antarcticus</name>
    <dbReference type="NCBI Taxonomy" id="1298767"/>
    <lineage>
        <taxon>Bacteria</taxon>
        <taxon>Thermotogati</taxon>
        <taxon>Deinococcota</taxon>
        <taxon>Deinococci</taxon>
        <taxon>Deinococcales</taxon>
        <taxon>Deinococcaceae</taxon>
        <taxon>Deinococcus</taxon>
    </lineage>
</organism>
<accession>A0ABV8ADI5</accession>
<feature type="domain" description="Thiolase C-terminal" evidence="6">
    <location>
        <begin position="267"/>
        <end position="387"/>
    </location>
</feature>
<dbReference type="InterPro" id="IPR020615">
    <property type="entry name" value="Thiolase_acyl_enz_int_AS"/>
</dbReference>
<dbReference type="InterPro" id="IPR020613">
    <property type="entry name" value="Thiolase_CS"/>
</dbReference>
<dbReference type="PROSITE" id="PS00099">
    <property type="entry name" value="THIOLASE_3"/>
    <property type="match status" value="1"/>
</dbReference>
<dbReference type="PANTHER" id="PTHR18919">
    <property type="entry name" value="ACETYL-COA C-ACYLTRANSFERASE"/>
    <property type="match status" value="1"/>
</dbReference>
<dbReference type="PROSITE" id="PS00098">
    <property type="entry name" value="THIOLASE_1"/>
    <property type="match status" value="1"/>
</dbReference>
<evidence type="ECO:0000259" key="5">
    <source>
        <dbReference type="Pfam" id="PF00108"/>
    </source>
</evidence>
<evidence type="ECO:0000256" key="4">
    <source>
        <dbReference type="RuleBase" id="RU003557"/>
    </source>
</evidence>
<evidence type="ECO:0000259" key="6">
    <source>
        <dbReference type="Pfam" id="PF02803"/>
    </source>
</evidence>
<protein>
    <submittedName>
        <fullName evidence="7">Acetyl-CoA C-acetyltransferase</fullName>
        <ecNumber evidence="7">2.3.1.9</ecNumber>
    </submittedName>
</protein>
<dbReference type="InterPro" id="IPR002155">
    <property type="entry name" value="Thiolase"/>
</dbReference>
<evidence type="ECO:0000313" key="8">
    <source>
        <dbReference type="Proteomes" id="UP001595748"/>
    </source>
</evidence>
<sequence>MTKLVIVAAKRTPIGSFMGSFKDVSAADLGIAAAKGVLEGVNGEDIADVIVGNVLQAGQGMNVARQIGRGAGLPDHVPGITVNRMCGSGLQAVVSAMQGLKAGDGQLYLAGGTENMTRAPYLLPKAREGYRLGHGELQDSILVDGLTDVFGGYHMGITAENIAGQWNLTREMQDAFALESQTRAAAAQEGGHFADELVSVEVPSRKGPVQIDKDEYPRATTAEALAKLKPAFKKDGTVTAGNASGINDGAAMLVVATEEYAQANGLPILAEIVSYANIGVDPSIMGIGPAKAVPVALEKAGMTVADVDLFELNEAFAAQSLAVVHDLKADPAKVNITGGAISLGHPIGASGARVLVTLIHQLQRTGKETGVASLCIGGGMGIGMVIKARG</sequence>
<dbReference type="CDD" id="cd00751">
    <property type="entry name" value="thiolase"/>
    <property type="match status" value="1"/>
</dbReference>